<feature type="domain" description="Trimeric autotransporter adhesin YadA-like head" evidence="13">
    <location>
        <begin position="439"/>
        <end position="465"/>
    </location>
</feature>
<feature type="domain" description="Trimeric autotransporter adhesin YadA-like stalk" evidence="14">
    <location>
        <begin position="1243"/>
        <end position="1281"/>
    </location>
</feature>
<feature type="domain" description="Trimeric autotransporter adhesin YadA-like stalk" evidence="14">
    <location>
        <begin position="3671"/>
        <end position="3707"/>
    </location>
</feature>
<organism evidence="16 17">
    <name type="scientific">Acinetobacter proteolyticus</name>
    <dbReference type="NCBI Taxonomy" id="1776741"/>
    <lineage>
        <taxon>Bacteria</taxon>
        <taxon>Pseudomonadati</taxon>
        <taxon>Pseudomonadota</taxon>
        <taxon>Gammaproteobacteria</taxon>
        <taxon>Moraxellales</taxon>
        <taxon>Moraxellaceae</taxon>
        <taxon>Acinetobacter</taxon>
    </lineage>
</organism>
<comment type="similarity">
    <text evidence="3">Belongs to the autotransporter-2 (AT-2) (TC 1.B.40) family.</text>
</comment>
<evidence type="ECO:0008006" key="18">
    <source>
        <dbReference type="Google" id="ProtNLM"/>
    </source>
</evidence>
<evidence type="ECO:0000256" key="4">
    <source>
        <dbReference type="ARBA" id="ARBA00022448"/>
    </source>
</evidence>
<sequence>MNKIYRLVWNKSLNLWTVVSENARGVTKKRNVTTNISLSTTSSSQRQYQQILLKPSLIVIALSSIFFSSGAFAAANTAGGVSDTGSSMAISPTAAQCGTGGQASVSGGNGTAVGCGNNISGTNTGTQQALVNRRGDGFVAYGNGVPVGNLGGVHSSATAVGRENIIRGPGGATIVGTANISDTKNSPFQNILMGQGNSAVGTGGYNILMGIGNQVVDAANATPDGTGVGTNSISIGVANRVTGQTAIAFGRQSYADADYAIAQGNTATVNSGAKGGIALGYSATTSGARGIAIGSSDSTTRDYDLASSPHAAGVDSIAMGTRSKATGNETIAVGRQSAAAGTNGVAIGSAANANNAIDNIAMGTGATTGNTKAGTADGVPLQGGAQIALGKNAKTDTAGSIAIGNDAVTGVGQNFGLAIGGYAAATGNSATSMGRRAQATGATSTSIGSFSTASGGNATAVGADAVASGSRSLAAGTAAKATAASSVAVGDNAQAKGSNDIAVGKDATAQGITENGEIYTAIAVGDGASATNKNTIAMGELSKASGEGAVAVGGDTQATGNFSTATGNDAKATADFATATGNEAVASGVGATVTGSNATASGALSSAYGAQSNASGEQAVAVGAGAESAGEYAVAMGSAAKANSANDIAIGNDAATATGTGGNNIAMGNGVTTGSIGQNVAIGSDGTTANSETATGGAVAIGRDQVANGDGAVAIGDPNRAAGSGAVALGKDNTAAGDTAASTLASGAVAIGNTNQAIGQGSVALGNTSTAAAAGAIALGDTANAQATRGVALGSGATATNADDVALGAGSVTAAANPTANGTVGGVTYDYAGTTPSSVVSVGSEGNERQVTNVAAGRVSETSTDAINGSQLYSTQQALGNLAESTANHLGGGSTVNPDGTISAPSYIVNETPINNVGDAIEALDQGWNLQSNGAGNAAIKAGDTVDIGTVANEENLTVSKTGNEIKYGLNRNLKVDSVTAGDTVINTDGVTINNGPSITKSGIDAGGNKITNVGPGTDGTDAINKDQLDAATAAGKSTVSQGKNITVTETVNPDGSTDYEVATANDVDFNNVTVGGANGVRIDGTTGKISGVAAGEVSATSDEAINGSQLAGTAKSVSDALGGSSTVNPDGTVSAPIYTVNGVESNTVGDAIEALDQGWNLQSNGAGNAAIKAGDTVDIGTVANEENLTVTKDGNTIQYGLNRNLKVDSVTAGDTVINTDGVTISNGPSITKSGINAAGNPITNVAAGVNDTDAVNKGQLDDAAAASKTEVTQGKNITVTKTTGADGQDIYNVATANDVSFDSVQVGDVNIDGATGKISGVAAGEVSATSDEAINGSQLAGTAKSVSDALGGGSTVNPDGTVSAPIYTVNGVESNTVGDAIEALDQGWNLQSNGAGNAAIKAGDTVDIGTVANEENLTVTKDGNTIQYGLNRNLKVDSVTAGDTVINTDGVTISNGPSITKDGINAAGNPITNVGAGVNDTDAVNKGQLDDAAAASKTEVTQGKNITVTKTTGADGQDIYNVATANDVSFDSVQVGDVNIDGATGKISGVAAGEVSATSDEAINGSQLAGTAKSVSDALGGGSTVNPDGTVSAPSYTVNGVESNTVGDAIEALDQGWNLQSNGANAAPIKAGDTVDIGTVTGEENLTVTKNGNTIQYGLNRDLDVDSVRAGDTLINDNGVTINNGPSITKSGINAAGNPITNVGAGVNDTDAVNKGQLDDAAAAAKTEVTQGKNITVSKTTGADGQDIYNVATANDVSFDSVQVGDVNIDGATGKISGVTDGEVSATSDEAINGSQLAGTAKSVSDALGGGSVVNPDGTVSAPSYTVNGVESNTVGDAIEALDQGWNLQSNGANGAPIKAGDTVDIGTVANEENLTVTKNGNTIQYGLNRDLDVDSVRAGDTLINDNGVTISNGPSITKDGINAAGNPISNVAAGVNDTDAVNKGQLDDAAAAAKTEVTQGKNITVSKTTGADGQDIYNVATANDVSFDSVQVGDVNIDGATGKISGVTDGEVSATSDEAINGSQLAGTAKSVSDALGGGSTVNPDGTVSAPIYTVNGVESNTVGDAIEALDQGWNLQSNGAGNAAIKAGDTVDIGTVTGEENLTVTKNGNTIQYGLNRDLDVDSVRAGDTLINDNGVTISNGPSITKDGINAAGNPITNVAAGVNDTDAVNKGQLDDAAAAAKTEVEAGKNMTVESRTGADGQTIYEVATADDVDFNNVTVGGADGVRIDGTTGKISGVADGTIAAGSKEAVNGGQLRGVADSVSTVVGGNAAVNPDGSVTTSNVGNTGENNIHDAIDSVRGQAVAAKTTVTEGDNIVVTESTNADGSTNYEVATARDVDFDSVQVGDVNIDGTTGKITGVADGTVAAGSKDAVNGGQLNDSIASTGDILGGGVTNEGGRLNGPFTVNDKGYDTVADAIQGEVAAAKTEVEAGKNMTVESRTGADGQTIYEVATADDVDFNNVTVGGADGVRIDGTTGKISGVADGTVAAGSKEVVNGGQLHGVADSVRNSIGGETVLNPNGSVTTSNVGNTGENNIHDAIDSVRGQAVAAKTTVTEGDNMVVTQSTNPDGSTNYEVATARDVDFDSVQVGDVNIDRTTGKITGVADGTVAAGSKDAVNGGQLNDSVASTGDILGGGVTNEGGRLNGPFTVNDKGYDTVADAIQGEAAAAKTEVEAGKNMTVESRTGADGQTIYEVATADDVDFNNVTVGGADGVRIDGTTGKISGVADGTVAAGSKDAVNGGQLHGVADSVRSSIGGETILNPDGSITTGNVGNTGENNIHDAIDSVRGAAVAAKTTVTEGDNIVVTESTNADGSTNYEVATARDVDFDSVQVGDVNIDGTTGKITGVADGTVAAGSKEAINGGQLNDSVASTGDILGGGVTNEGGRLNGPFTVNDKGYDTVADAIQGEAAAAKTEVEAGKNMTVESRTGADGQTIYEVATADDVDFNNVTVGGADGVRIDGTTGKISGVTDGTIAAGSKEAVNGGQLHGVADSVRSSIGGETTLNPDGSITTGNVGNTGENNIHDAIDSVRGQAVAAKTTVTEGDNMVVTESTNPDGSTNYEVATARDVDFDSVQVGDVNIDGTTGKITGVADGTVAAGSKDAVNGGQLNDSVASTGDILGGGVSNAGGRLNGPFTVNDKGYDTVADAIQGEAAAAKTEVEAGKNMTVESRTGADGQTIYEVATADDVSFDSVQVGDVNIDGTTGKISGVADGTIAAGSKEAVNGGQLHGVADSVRNSIGGETVLNPNGSVTTSNVGNTGENNIHDAIDSVRGQAVAAKTTVTEGDNMVVTQSTNPDGSTNYDVATAKDVKFDSVTSTDAEGNETILDAKGVSLKDQDGNTTILGQDGLGFADPMGNSVGPRISVSGIDAGNTVITGVAPGRIAADSQDAINGSQLKGVADSVAGAIGGSTTVNPDGSITTSNIGGTGKDNINDAIGAVGKAAQAAKTTVSKADGDENVTVTSRANNEGGTDFQVGLSKDVKVDSVTAGDTVLNDNGLTIAGGPSVTKDGIDAGDNKVTGVADGTVAAGSKEAVNGGQLYGVADSVKNVVGGNATVNPDGSITTSNVGGTGENNIDDAINSVRGAAAAAKSSVSNKDGNISVIPTTKNDGSKDYEVGLAKDIRVDSVTAANQVNVGGAEGTTIAADGVRIVDGPSMTKGGINASDKKVTGVADGAIAAESKDAINGSQLHKSYENVGNALGGGAGYDPSTGWKGPSYEVAGGTHNNVGDALNALNSADQALGDRITNLGDQMQQAFYDTNQRIDDVKKMANAGVAAAMALETAPYISGKYTYAVGAAYHGGENAVGVTLRKTADNGRWSLTTGVAAASQGDPSFRVGLSGVFD</sequence>
<keyword evidence="6 11" id="KW-0812">Transmembrane</keyword>
<feature type="domain" description="Trimeric autotransporter adhesin YadA-like stalk" evidence="14">
    <location>
        <begin position="3210"/>
        <end position="3253"/>
    </location>
</feature>
<dbReference type="Proteomes" id="UP000430404">
    <property type="component" value="Unassembled WGS sequence"/>
</dbReference>
<feature type="domain" description="Trimeric autotransporter adhesin YadA-like stalk" evidence="14">
    <location>
        <begin position="2159"/>
        <end position="2191"/>
    </location>
</feature>
<keyword evidence="10" id="KW-0998">Cell outer membrane</keyword>
<evidence type="ECO:0000256" key="10">
    <source>
        <dbReference type="ARBA" id="ARBA00023237"/>
    </source>
</evidence>
<dbReference type="Pfam" id="PF05662">
    <property type="entry name" value="YadA_stalk"/>
    <property type="match status" value="24"/>
</dbReference>
<dbReference type="InterPro" id="IPR024973">
    <property type="entry name" value="ESPR"/>
</dbReference>
<evidence type="ECO:0000256" key="3">
    <source>
        <dbReference type="ARBA" id="ARBA00005848"/>
    </source>
</evidence>
<evidence type="ECO:0000256" key="9">
    <source>
        <dbReference type="ARBA" id="ARBA00023136"/>
    </source>
</evidence>
<evidence type="ECO:0000313" key="17">
    <source>
        <dbReference type="Proteomes" id="UP000430404"/>
    </source>
</evidence>
<keyword evidence="8" id="KW-0653">Protein transport</keyword>
<feature type="domain" description="Trimeric autotransporter adhesin YadA-like stalk" evidence="14">
    <location>
        <begin position="2603"/>
        <end position="2638"/>
    </location>
</feature>
<evidence type="ECO:0000256" key="5">
    <source>
        <dbReference type="ARBA" id="ARBA00022452"/>
    </source>
</evidence>
<feature type="domain" description="Trimeric autotransporter adhesin YadA-like stalk" evidence="14">
    <location>
        <begin position="2359"/>
        <end position="2394"/>
    </location>
</feature>
<dbReference type="Pfam" id="PF03895">
    <property type="entry name" value="YadA_anchor"/>
    <property type="match status" value="1"/>
</dbReference>
<feature type="domain" description="ESPR" evidence="15">
    <location>
        <begin position="1"/>
        <end position="41"/>
    </location>
</feature>
<feature type="domain" description="Trimeric autotransporter adhesin YadA-like stalk" evidence="14">
    <location>
        <begin position="850"/>
        <end position="888"/>
    </location>
</feature>
<protein>
    <recommendedName>
        <fullName evidence="18">Autotransporter adhesin</fullName>
    </recommendedName>
</protein>
<dbReference type="InterPro" id="IPR045584">
    <property type="entry name" value="Pilin-like"/>
</dbReference>
<feature type="domain" description="Trimeric autotransporter adhesin YadA-like head" evidence="13">
    <location>
        <begin position="757"/>
        <end position="781"/>
    </location>
</feature>
<feature type="domain" description="Trimeric autotransporter adhesin YadA-like stalk" evidence="14">
    <location>
        <begin position="2237"/>
        <end position="2279"/>
    </location>
</feature>
<feature type="domain" description="Trimeric autotransporter adhesin YadA-like stalk" evidence="14">
    <location>
        <begin position="1547"/>
        <end position="1589"/>
    </location>
</feature>
<feature type="domain" description="Trimeric autotransporter adhesin YadA-like stalk" evidence="14">
    <location>
        <begin position="2005"/>
        <end position="2047"/>
    </location>
</feature>
<feature type="domain" description="Trimeric autotransporter adhesin YadA-like stalk" evidence="14">
    <location>
        <begin position="3379"/>
        <end position="3420"/>
    </location>
</feature>
<dbReference type="Gene3D" id="6.20.50.100">
    <property type="match status" value="3"/>
</dbReference>
<gene>
    <name evidence="16" type="ORF">ACI8B_280027</name>
</gene>
<evidence type="ECO:0000313" key="16">
    <source>
        <dbReference type="EMBL" id="VXA56102.1"/>
    </source>
</evidence>
<keyword evidence="4" id="KW-0813">Transport</keyword>
<dbReference type="GO" id="GO:0009279">
    <property type="term" value="C:cell outer membrane"/>
    <property type="evidence" value="ECO:0007669"/>
    <property type="project" value="UniProtKB-SubCell"/>
</dbReference>
<evidence type="ECO:0000256" key="1">
    <source>
        <dbReference type="ARBA" id="ARBA00004241"/>
    </source>
</evidence>
<dbReference type="SUPFAM" id="SSF54523">
    <property type="entry name" value="Pili subunits"/>
    <property type="match status" value="1"/>
</dbReference>
<evidence type="ECO:0000259" key="14">
    <source>
        <dbReference type="Pfam" id="PF05662"/>
    </source>
</evidence>
<dbReference type="CDD" id="cd12820">
    <property type="entry name" value="LbR_YadA-like"/>
    <property type="match status" value="2"/>
</dbReference>
<comment type="subcellular location">
    <subcellularLocation>
        <location evidence="2">Cell outer membrane</location>
    </subcellularLocation>
    <subcellularLocation>
        <location evidence="1">Cell surface</location>
    </subcellularLocation>
</comment>
<feature type="domain" description="Trimeric autotransporter adhesin YadA-like head" evidence="13">
    <location>
        <begin position="707"/>
        <end position="731"/>
    </location>
</feature>
<dbReference type="Gene3D" id="6.10.250.2040">
    <property type="match status" value="7"/>
</dbReference>
<dbReference type="SUPFAM" id="SSF101967">
    <property type="entry name" value="Adhesin YadA, collagen-binding domain"/>
    <property type="match status" value="11"/>
</dbReference>
<reference evidence="16 17" key="1">
    <citation type="submission" date="2019-10" db="EMBL/GenBank/DDBJ databases">
        <authorList>
            <person name="Karimi E."/>
        </authorList>
    </citation>
    <scope>NUCLEOTIDE SEQUENCE [LARGE SCALE GENOMIC DNA]</scope>
    <source>
        <strain evidence="16">Acinetobacter sp. 8BE</strain>
    </source>
</reference>
<dbReference type="InterPro" id="IPR005594">
    <property type="entry name" value="YadA_C"/>
</dbReference>
<evidence type="ECO:0000256" key="2">
    <source>
        <dbReference type="ARBA" id="ARBA00004442"/>
    </source>
</evidence>
<dbReference type="InterPro" id="IPR008635">
    <property type="entry name" value="Coiled_stalk_dom"/>
</dbReference>
<dbReference type="InterPro" id="IPR011049">
    <property type="entry name" value="Serralysin-like_metalloprot_C"/>
</dbReference>
<feature type="domain" description="Trimeric autotransporter adhesin YadA-like stalk" evidence="14">
    <location>
        <begin position="3091"/>
        <end position="3130"/>
    </location>
</feature>
<keyword evidence="11" id="KW-1133">Transmembrane helix</keyword>
<dbReference type="Gene3D" id="1.20.5.170">
    <property type="match status" value="8"/>
</dbReference>
<feature type="domain" description="Trimeric autotransporter adhesin YadA-like head" evidence="13">
    <location>
        <begin position="785"/>
        <end position="811"/>
    </location>
</feature>
<evidence type="ECO:0000256" key="11">
    <source>
        <dbReference type="SAM" id="Phobius"/>
    </source>
</evidence>
<feature type="domain" description="Trimeric autotransporter adhesin YadA-like stalk" evidence="14">
    <location>
        <begin position="2481"/>
        <end position="2524"/>
    </location>
</feature>
<feature type="domain" description="Trimeric autotransporter adhesin YadA-like head" evidence="13">
    <location>
        <begin position="544"/>
        <end position="570"/>
    </location>
</feature>
<feature type="transmembrane region" description="Helical" evidence="11">
    <location>
        <begin position="51"/>
        <end position="74"/>
    </location>
</feature>
<dbReference type="Gene3D" id="2.150.10.10">
    <property type="entry name" value="Serralysin-like metalloprotease, C-terminal"/>
    <property type="match status" value="14"/>
</dbReference>
<evidence type="ECO:0000259" key="13">
    <source>
        <dbReference type="Pfam" id="PF05658"/>
    </source>
</evidence>
<feature type="domain" description="Trimeric autotransporter adhesin YadA-like stalk" evidence="14">
    <location>
        <begin position="1776"/>
        <end position="1817"/>
    </location>
</feature>
<dbReference type="Gene3D" id="3.30.1300.30">
    <property type="entry name" value="GSPII I/J protein-like"/>
    <property type="match status" value="1"/>
</dbReference>
<evidence type="ECO:0000256" key="7">
    <source>
        <dbReference type="ARBA" id="ARBA00022729"/>
    </source>
</evidence>
<feature type="domain" description="Trimeric autotransporter adhesin YadA-like stalk" evidence="14">
    <location>
        <begin position="2847"/>
        <end position="2882"/>
    </location>
</feature>
<feature type="domain" description="Trimeric autotransporter adhesin YadA-like stalk" evidence="14">
    <location>
        <begin position="3521"/>
        <end position="3563"/>
    </location>
</feature>
<dbReference type="GO" id="GO:0009986">
    <property type="term" value="C:cell surface"/>
    <property type="evidence" value="ECO:0007669"/>
    <property type="project" value="UniProtKB-SubCell"/>
</dbReference>
<proteinExistence type="inferred from homology"/>
<feature type="domain" description="Trimeric autotransporter adhesin YadA-like stalk" evidence="14">
    <location>
        <begin position="2725"/>
        <end position="2765"/>
    </location>
</feature>
<name>A0A653K5D1_9GAMM</name>
<feature type="domain" description="Trimeric autotransporter adhesin YadA-like head" evidence="13">
    <location>
        <begin position="311"/>
        <end position="337"/>
    </location>
</feature>
<feature type="domain" description="Trimeric autotransporter adhesin YadA-like head" evidence="13">
    <location>
        <begin position="630"/>
        <end position="654"/>
    </location>
</feature>
<feature type="domain" description="Trimeric autotransporter adhesin YadA-like stalk" evidence="14">
    <location>
        <begin position="1010"/>
        <end position="1047"/>
    </location>
</feature>
<dbReference type="EMBL" id="CABWKZ010000021">
    <property type="protein sequence ID" value="VXA56102.1"/>
    <property type="molecule type" value="Genomic_DNA"/>
</dbReference>
<evidence type="ECO:0000259" key="15">
    <source>
        <dbReference type="Pfam" id="PF13018"/>
    </source>
</evidence>
<feature type="domain" description="Trimeric autotransporter adhesin YadA-like stalk" evidence="14">
    <location>
        <begin position="1089"/>
        <end position="1131"/>
    </location>
</feature>
<evidence type="ECO:0000256" key="6">
    <source>
        <dbReference type="ARBA" id="ARBA00022692"/>
    </source>
</evidence>
<dbReference type="Pfam" id="PF05658">
    <property type="entry name" value="YadA_head"/>
    <property type="match status" value="13"/>
</dbReference>
<feature type="domain" description="Trimeric autotransporter adhesin YadA-like stalk" evidence="14">
    <location>
        <begin position="2969"/>
        <end position="3010"/>
    </location>
</feature>
<dbReference type="InterPro" id="IPR008640">
    <property type="entry name" value="Adhesin_Head_dom"/>
</dbReference>
<dbReference type="Gene3D" id="2.20.70.140">
    <property type="match status" value="9"/>
</dbReference>
<dbReference type="GO" id="GO:0015031">
    <property type="term" value="P:protein transport"/>
    <property type="evidence" value="ECO:0007669"/>
    <property type="project" value="UniProtKB-KW"/>
</dbReference>
<feature type="domain" description="Trimeric autotransporter adhesin YadA-like head" evidence="13">
    <location>
        <begin position="242"/>
        <end position="264"/>
    </location>
</feature>
<evidence type="ECO:0000256" key="8">
    <source>
        <dbReference type="ARBA" id="ARBA00022927"/>
    </source>
</evidence>
<feature type="domain" description="Trimeric autotransporter adhesin YadA-like head" evidence="13">
    <location>
        <begin position="521"/>
        <end position="539"/>
    </location>
</feature>
<feature type="domain" description="Trimeric autotransporter adhesin YadA-like stalk" evidence="14">
    <location>
        <begin position="1930"/>
        <end position="1969"/>
    </location>
</feature>
<accession>A0A653K5D1</accession>
<keyword evidence="5" id="KW-1134">Transmembrane beta strand</keyword>
<feature type="domain" description="Trimeric autotransporter adhesin YadA-like head" evidence="13">
    <location>
        <begin position="387"/>
        <end position="407"/>
    </location>
</feature>
<feature type="domain" description="Trimeric autotransporter adhesin YadA-like head" evidence="13">
    <location>
        <begin position="481"/>
        <end position="507"/>
    </location>
</feature>
<keyword evidence="7" id="KW-0732">Signal</keyword>
<feature type="domain" description="Trimeric autotransporter adhesin YadA-like stalk" evidence="14">
    <location>
        <begin position="1318"/>
        <end position="1360"/>
    </location>
</feature>
<dbReference type="Pfam" id="PF13018">
    <property type="entry name" value="ESPR"/>
    <property type="match status" value="1"/>
</dbReference>
<feature type="domain" description="Trimeric autotransporter adhesin YadA-like stalk" evidence="14">
    <location>
        <begin position="1701"/>
        <end position="1740"/>
    </location>
</feature>
<keyword evidence="9 11" id="KW-0472">Membrane</keyword>
<feature type="domain" description="Trimeric autotransporter adhesin YadA-like stalk" evidence="14">
    <location>
        <begin position="1472"/>
        <end position="1510"/>
    </location>
</feature>
<feature type="domain" description="Trimeric autotransporter adhesin YadA-like C-terminal membrane anchor" evidence="12">
    <location>
        <begin position="3788"/>
        <end position="3843"/>
    </location>
</feature>
<feature type="domain" description="Trimeric autotransporter adhesin YadA-like head" evidence="13">
    <location>
        <begin position="600"/>
        <end position="626"/>
    </location>
</feature>
<evidence type="ECO:0000259" key="12">
    <source>
        <dbReference type="Pfam" id="PF03895"/>
    </source>
</evidence>
<feature type="domain" description="Trimeric autotransporter adhesin YadA-like head" evidence="13">
    <location>
        <begin position="274"/>
        <end position="295"/>
    </location>
</feature>